<evidence type="ECO:0000256" key="4">
    <source>
        <dbReference type="ARBA" id="ARBA00022723"/>
    </source>
</evidence>
<dbReference type="EMBL" id="JAGTJR010000007">
    <property type="protein sequence ID" value="KAH7056966.1"/>
    <property type="molecule type" value="Genomic_DNA"/>
</dbReference>
<dbReference type="PANTHER" id="PTHR46206:SF2">
    <property type="entry name" value="CYTOCHROME P450 MONOOXYGENASE AUSG-RELATED"/>
    <property type="match status" value="1"/>
</dbReference>
<dbReference type="PRINTS" id="PR00465">
    <property type="entry name" value="EP450IV"/>
</dbReference>
<keyword evidence="11" id="KW-1185">Reference proteome</keyword>
<dbReference type="Pfam" id="PF00067">
    <property type="entry name" value="p450"/>
    <property type="match status" value="1"/>
</dbReference>
<evidence type="ECO:0000256" key="5">
    <source>
        <dbReference type="ARBA" id="ARBA00023002"/>
    </source>
</evidence>
<sequence length="499" mass="57234">MIASLVITALVLFAASWWSRGPSTWPGFPVADADGENLKEKKQKFLLDSRNIIYNGLRQWKRPFQVLTPLGPKIMLPNKFAHEIRNHPDLDFQDVIKDDFMGEHRGFDLFGLHPEVQSILISTVRVKLTQSLGNVTGDLCEETTTVLKERLGDSPEWKEIVAKPEILYIVARAASRVFLGPVMCKNDEWIRLSIGYTMDVFTGAHELRHWPALLRPIVNEVLPSCRNVRAKAAEARSLLEPEIRRRRENNEKLLAEGKPLPKLSDTITWFDEMAKGRPFDPTSMQLSLSAAAMHTTSDLLTNAMYDLCANPEYFKPLREEIMAVLKEDGWKKTSLYKMKLLDSFMKESQRHTPTTIAMMQRKARKAVTLSDGTVIPKGATMAVTTDFQMDPQVYPDPQKFDAYRFLKMRQQPGQENNWQFVSTSPEHMGFGHGIHACPGRFFASNETKILLCYMLIMYDWKFPEGQARPKTWTHTLENTSDPTVKLLFRRREDDVPSWE</sequence>
<keyword evidence="9" id="KW-0732">Signal</keyword>
<evidence type="ECO:0000256" key="9">
    <source>
        <dbReference type="SAM" id="SignalP"/>
    </source>
</evidence>
<evidence type="ECO:0000256" key="2">
    <source>
        <dbReference type="ARBA" id="ARBA00010617"/>
    </source>
</evidence>
<dbReference type="PROSITE" id="PS00086">
    <property type="entry name" value="CYTOCHROME_P450"/>
    <property type="match status" value="1"/>
</dbReference>
<protein>
    <submittedName>
        <fullName evidence="10">Cytochrome P450</fullName>
    </submittedName>
</protein>
<evidence type="ECO:0000313" key="10">
    <source>
        <dbReference type="EMBL" id="KAH7056966.1"/>
    </source>
</evidence>
<accession>A0ABQ8GI73</accession>
<dbReference type="InterPro" id="IPR036396">
    <property type="entry name" value="Cyt_P450_sf"/>
</dbReference>
<dbReference type="SUPFAM" id="SSF48264">
    <property type="entry name" value="Cytochrome P450"/>
    <property type="match status" value="1"/>
</dbReference>
<comment type="cofactor">
    <cofactor evidence="1">
        <name>heme</name>
        <dbReference type="ChEBI" id="CHEBI:30413"/>
    </cofactor>
</comment>
<gene>
    <name evidence="10" type="ORF">B0J12DRAFT_737797</name>
</gene>
<evidence type="ECO:0000256" key="7">
    <source>
        <dbReference type="ARBA" id="ARBA00023033"/>
    </source>
</evidence>
<dbReference type="Gene3D" id="1.10.630.10">
    <property type="entry name" value="Cytochrome P450"/>
    <property type="match status" value="1"/>
</dbReference>
<organism evidence="10 11">
    <name type="scientific">Macrophomina phaseolina</name>
    <dbReference type="NCBI Taxonomy" id="35725"/>
    <lineage>
        <taxon>Eukaryota</taxon>
        <taxon>Fungi</taxon>
        <taxon>Dikarya</taxon>
        <taxon>Ascomycota</taxon>
        <taxon>Pezizomycotina</taxon>
        <taxon>Dothideomycetes</taxon>
        <taxon>Dothideomycetes incertae sedis</taxon>
        <taxon>Botryosphaeriales</taxon>
        <taxon>Botryosphaeriaceae</taxon>
        <taxon>Macrophomina</taxon>
    </lineage>
</organism>
<name>A0ABQ8GI73_9PEZI</name>
<evidence type="ECO:0000256" key="6">
    <source>
        <dbReference type="ARBA" id="ARBA00023004"/>
    </source>
</evidence>
<evidence type="ECO:0000256" key="8">
    <source>
        <dbReference type="RuleBase" id="RU000461"/>
    </source>
</evidence>
<evidence type="ECO:0000313" key="11">
    <source>
        <dbReference type="Proteomes" id="UP000774617"/>
    </source>
</evidence>
<keyword evidence="7 8" id="KW-0503">Monooxygenase</keyword>
<dbReference type="PANTHER" id="PTHR46206">
    <property type="entry name" value="CYTOCHROME P450"/>
    <property type="match status" value="1"/>
</dbReference>
<evidence type="ECO:0000256" key="3">
    <source>
        <dbReference type="ARBA" id="ARBA00022617"/>
    </source>
</evidence>
<evidence type="ECO:0000256" key="1">
    <source>
        <dbReference type="ARBA" id="ARBA00001971"/>
    </source>
</evidence>
<dbReference type="InterPro" id="IPR017972">
    <property type="entry name" value="Cyt_P450_CS"/>
</dbReference>
<keyword evidence="6 8" id="KW-0408">Iron</keyword>
<comment type="similarity">
    <text evidence="2 8">Belongs to the cytochrome P450 family.</text>
</comment>
<keyword evidence="5 8" id="KW-0560">Oxidoreductase</keyword>
<comment type="caution">
    <text evidence="10">The sequence shown here is derived from an EMBL/GenBank/DDBJ whole genome shotgun (WGS) entry which is preliminary data.</text>
</comment>
<reference evidence="10 11" key="1">
    <citation type="journal article" date="2021" name="Nat. Commun.">
        <title>Genetic determinants of endophytism in the Arabidopsis root mycobiome.</title>
        <authorList>
            <person name="Mesny F."/>
            <person name="Miyauchi S."/>
            <person name="Thiergart T."/>
            <person name="Pickel B."/>
            <person name="Atanasova L."/>
            <person name="Karlsson M."/>
            <person name="Huettel B."/>
            <person name="Barry K.W."/>
            <person name="Haridas S."/>
            <person name="Chen C."/>
            <person name="Bauer D."/>
            <person name="Andreopoulos W."/>
            <person name="Pangilinan J."/>
            <person name="LaButti K."/>
            <person name="Riley R."/>
            <person name="Lipzen A."/>
            <person name="Clum A."/>
            <person name="Drula E."/>
            <person name="Henrissat B."/>
            <person name="Kohler A."/>
            <person name="Grigoriev I.V."/>
            <person name="Martin F.M."/>
            <person name="Hacquard S."/>
        </authorList>
    </citation>
    <scope>NUCLEOTIDE SEQUENCE [LARGE SCALE GENOMIC DNA]</scope>
    <source>
        <strain evidence="10 11">MPI-SDFR-AT-0080</strain>
    </source>
</reference>
<proteinExistence type="inferred from homology"/>
<feature type="signal peptide" evidence="9">
    <location>
        <begin position="1"/>
        <end position="19"/>
    </location>
</feature>
<dbReference type="Proteomes" id="UP000774617">
    <property type="component" value="Unassembled WGS sequence"/>
</dbReference>
<dbReference type="InterPro" id="IPR001128">
    <property type="entry name" value="Cyt_P450"/>
</dbReference>
<keyword evidence="3 8" id="KW-0349">Heme</keyword>
<keyword evidence="4 8" id="KW-0479">Metal-binding</keyword>
<dbReference type="InterPro" id="IPR002403">
    <property type="entry name" value="Cyt_P450_E_grp-IV"/>
</dbReference>
<feature type="chain" id="PRO_5047009320" evidence="9">
    <location>
        <begin position="20"/>
        <end position="499"/>
    </location>
</feature>
<dbReference type="CDD" id="cd11041">
    <property type="entry name" value="CYP503A1-like"/>
    <property type="match status" value="1"/>
</dbReference>